<reference evidence="2 3" key="1">
    <citation type="submission" date="2019-01" db="EMBL/GenBank/DDBJ databases">
        <title>Draft genome sequences of Candidatus Mycoplasma haemohominis SWG34-3 identified from a patient with pyrexia, anemia and liver dysfunction.</title>
        <authorList>
            <person name="Sekizuka T."/>
            <person name="Hattori N."/>
            <person name="Katano H."/>
            <person name="Takuma T."/>
            <person name="Ito T."/>
            <person name="Arai N."/>
            <person name="Yanai R."/>
            <person name="Ishii S."/>
            <person name="Miura Y."/>
            <person name="Tokunaga T."/>
            <person name="Watanabe H."/>
            <person name="Nomura N."/>
            <person name="Eguchi J."/>
            <person name="Arai T."/>
            <person name="Hasegawa H."/>
            <person name="Nakamaki T."/>
            <person name="Wakita T."/>
            <person name="Niki Y."/>
            <person name="Kuroda M."/>
        </authorList>
    </citation>
    <scope>NUCLEOTIDE SEQUENCE [LARGE SCALE GENOMIC DNA]</scope>
    <source>
        <strain evidence="2">SWG34-3</strain>
    </source>
</reference>
<dbReference type="Proteomes" id="UP000324831">
    <property type="component" value="Unassembled WGS sequence"/>
</dbReference>
<organism evidence="2 3">
    <name type="scientific">Candidatus Mycoplasma haematohominis</name>
    <dbReference type="NCBI Taxonomy" id="1494318"/>
    <lineage>
        <taxon>Bacteria</taxon>
        <taxon>Bacillati</taxon>
        <taxon>Mycoplasmatota</taxon>
        <taxon>Mollicutes</taxon>
        <taxon>Mycoplasmataceae</taxon>
        <taxon>Mycoplasma</taxon>
    </lineage>
</organism>
<gene>
    <name evidence="2" type="ORF">MHSWG343_10000</name>
</gene>
<evidence type="ECO:0000313" key="3">
    <source>
        <dbReference type="Proteomes" id="UP000324831"/>
    </source>
</evidence>
<feature type="compositionally biased region" description="Basic and acidic residues" evidence="1">
    <location>
        <begin position="76"/>
        <end position="86"/>
    </location>
</feature>
<feature type="region of interest" description="Disordered" evidence="1">
    <location>
        <begin position="76"/>
        <end position="98"/>
    </location>
</feature>
<accession>A0A478FRE3</accession>
<protein>
    <submittedName>
        <fullName evidence="2">Uncharacterized protein</fullName>
    </submittedName>
</protein>
<dbReference type="EMBL" id="BIMN01000007">
    <property type="protein sequence ID" value="GCE63992.1"/>
    <property type="molecule type" value="Genomic_DNA"/>
</dbReference>
<dbReference type="AlphaFoldDB" id="A0A478FRE3"/>
<sequence>MSLGKAAAAGGVAILVASGGYGLSFLVNNGMPGYEPFKTNTSNLYVYEYPDYFVDASKNESWWNWVYKNRYSVGSDNKDSDNETRENPQQGFTGLDKGAGKDAKAIQKVCGDVYKLEKTKVKTENLSTGDFSESDIWRYCTAVKKKPKTIDRETEEKATYTTENSYGKDNTDKLVAITGNDSFWNEQQRLFFEDKWERSGSKATENSLFHNLFNKNKRGERKDAETLRSTCQIAYGKTSSGSEAPEADVFRYCSLKRTKS</sequence>
<evidence type="ECO:0000256" key="1">
    <source>
        <dbReference type="SAM" id="MobiDB-lite"/>
    </source>
</evidence>
<comment type="caution">
    <text evidence="2">The sequence shown here is derived from an EMBL/GenBank/DDBJ whole genome shotgun (WGS) entry which is preliminary data.</text>
</comment>
<name>A0A478FRE3_9MOLU</name>
<proteinExistence type="predicted"/>
<evidence type="ECO:0000313" key="2">
    <source>
        <dbReference type="EMBL" id="GCE63992.1"/>
    </source>
</evidence>